<dbReference type="RefSeq" id="WP_229337652.1">
    <property type="nucleotide sequence ID" value="NZ_JAINUL010000001.1"/>
</dbReference>
<dbReference type="SUPFAM" id="SSF49299">
    <property type="entry name" value="PKD domain"/>
    <property type="match status" value="1"/>
</dbReference>
<accession>A0ABS8E767</accession>
<dbReference type="InterPro" id="IPR000601">
    <property type="entry name" value="PKD_dom"/>
</dbReference>
<feature type="signal peptide" evidence="2">
    <location>
        <begin position="1"/>
        <end position="26"/>
    </location>
</feature>
<dbReference type="InterPro" id="IPR035986">
    <property type="entry name" value="PKD_dom_sf"/>
</dbReference>
<evidence type="ECO:0000256" key="2">
    <source>
        <dbReference type="SAM" id="SignalP"/>
    </source>
</evidence>
<feature type="domain" description="PKD" evidence="3">
    <location>
        <begin position="124"/>
        <end position="168"/>
    </location>
</feature>
<evidence type="ECO:0000256" key="1">
    <source>
        <dbReference type="SAM" id="MobiDB-lite"/>
    </source>
</evidence>
<comment type="caution">
    <text evidence="4">The sequence shown here is derived from an EMBL/GenBank/DDBJ whole genome shotgun (WGS) entry which is preliminary data.</text>
</comment>
<dbReference type="EMBL" id="JAINUL010000001">
    <property type="protein sequence ID" value="MCC0096955.1"/>
    <property type="molecule type" value="Genomic_DNA"/>
</dbReference>
<protein>
    <recommendedName>
        <fullName evidence="3">PKD domain-containing protein</fullName>
    </recommendedName>
</protein>
<dbReference type="PROSITE" id="PS50093">
    <property type="entry name" value="PKD"/>
    <property type="match status" value="1"/>
</dbReference>
<sequence>MLRRRLMFSAALVAAFAGLASVPAAAAGPAVPPGHGVAAATGVNPGTGGSRPGGKTFSSPADRTVVTPGTRSGGTARAQGAQGAQTNPYLAIDLEASTPTAHSIDLTTRVSSEVADLDITIAWGDGSSDKVTASSTGYDRRNTQHTYAAVGSYTVTVTVKDTTNGAEAVNRLDFVTSGSEYTAHAPTRLLDTRAGLGAAQAKVAGRGSVVLKVAGAAKIPAGVTEVVLNVTATNAAGAGHVVVQPDKDGFETGSNLNYAPGQTVANQVIVPVAKDGSVHLINGGWDSVDLIADVTGYFTASVASGYTTLNPVRAVDTREGIGTAKGQVAGYGTFGVDMAGRGGVPKGVTAVALNLTVTNPRAAGHLTAYPSGQAAPSTSSVNFAAGQTVSNAVIVPVGPDGKITIRNGSWDRADVVADVVGYYSTDSRAALVCLGGPYRVLDTRIDSWGRKAGPVPGRTMLPVRFDADTTNSDIDGWVLNTTVTNTKEAGFLSVTADPNTWPDYRNGTAVTPQRPVSSSVNWTAGATVPNLVQTSGGKGGVIDFWNQGWQDIDMIVDLIAWYQTS</sequence>
<dbReference type="InterPro" id="IPR013783">
    <property type="entry name" value="Ig-like_fold"/>
</dbReference>
<dbReference type="Pfam" id="PF00801">
    <property type="entry name" value="PKD"/>
    <property type="match status" value="1"/>
</dbReference>
<evidence type="ECO:0000313" key="4">
    <source>
        <dbReference type="EMBL" id="MCC0096955.1"/>
    </source>
</evidence>
<keyword evidence="2" id="KW-0732">Signal</keyword>
<gene>
    <name evidence="4" type="ORF">K7B10_19590</name>
</gene>
<name>A0ABS8E767_9ACTN</name>
<organism evidence="4 5">
    <name type="scientific">Streptomyces flavotricini</name>
    <dbReference type="NCBI Taxonomy" id="66888"/>
    <lineage>
        <taxon>Bacteria</taxon>
        <taxon>Bacillati</taxon>
        <taxon>Actinomycetota</taxon>
        <taxon>Actinomycetes</taxon>
        <taxon>Kitasatosporales</taxon>
        <taxon>Streptomycetaceae</taxon>
        <taxon>Streptomyces</taxon>
    </lineage>
</organism>
<feature type="region of interest" description="Disordered" evidence="1">
    <location>
        <begin position="38"/>
        <end position="84"/>
    </location>
</feature>
<keyword evidence="5" id="KW-1185">Reference proteome</keyword>
<evidence type="ECO:0000313" key="5">
    <source>
        <dbReference type="Proteomes" id="UP001520654"/>
    </source>
</evidence>
<reference evidence="4 5" key="1">
    <citation type="submission" date="2021-08" db="EMBL/GenBank/DDBJ databases">
        <title>Genomic Architecture of Streptomyces flavotricini NGL1 and Streptomyces erythrochromogenes HMS4 With Differential Plant Beneficial attributes and laccase production capabilities.</title>
        <authorList>
            <person name="Salwan R."/>
            <person name="Kaur R."/>
            <person name="Sharma V."/>
        </authorList>
    </citation>
    <scope>NUCLEOTIDE SEQUENCE [LARGE SCALE GENOMIC DNA]</scope>
    <source>
        <strain evidence="4 5">NGL1</strain>
    </source>
</reference>
<proteinExistence type="predicted"/>
<dbReference type="Proteomes" id="UP001520654">
    <property type="component" value="Unassembled WGS sequence"/>
</dbReference>
<feature type="compositionally biased region" description="Low complexity" evidence="1">
    <location>
        <begin position="69"/>
        <end position="84"/>
    </location>
</feature>
<dbReference type="Gene3D" id="2.60.40.10">
    <property type="entry name" value="Immunoglobulins"/>
    <property type="match status" value="1"/>
</dbReference>
<evidence type="ECO:0000259" key="3">
    <source>
        <dbReference type="PROSITE" id="PS50093"/>
    </source>
</evidence>
<feature type="chain" id="PRO_5045050689" description="PKD domain-containing protein" evidence="2">
    <location>
        <begin position="27"/>
        <end position="565"/>
    </location>
</feature>